<evidence type="ECO:0000259" key="7">
    <source>
        <dbReference type="Pfam" id="PF01555"/>
    </source>
</evidence>
<dbReference type="SUPFAM" id="SSF53335">
    <property type="entry name" value="S-adenosyl-L-methionine-dependent methyltransferases"/>
    <property type="match status" value="1"/>
</dbReference>
<proteinExistence type="inferred from homology"/>
<dbReference type="GO" id="GO:0003677">
    <property type="term" value="F:DNA binding"/>
    <property type="evidence" value="ECO:0007669"/>
    <property type="project" value="InterPro"/>
</dbReference>
<dbReference type="InterPro" id="IPR002295">
    <property type="entry name" value="N4/N6-MTase_EcoPI_Mod-like"/>
</dbReference>
<dbReference type="Proteomes" id="UP000295357">
    <property type="component" value="Unassembled WGS sequence"/>
</dbReference>
<feature type="domain" description="DNA methylase N-4/N-6" evidence="7">
    <location>
        <begin position="123"/>
        <end position="459"/>
    </location>
</feature>
<organism evidence="8 9">
    <name type="scientific">Roseateles asaccharophilus</name>
    <dbReference type="NCBI Taxonomy" id="582607"/>
    <lineage>
        <taxon>Bacteria</taxon>
        <taxon>Pseudomonadati</taxon>
        <taxon>Pseudomonadota</taxon>
        <taxon>Betaproteobacteria</taxon>
        <taxon>Burkholderiales</taxon>
        <taxon>Sphaerotilaceae</taxon>
        <taxon>Roseateles</taxon>
    </lineage>
</organism>
<dbReference type="EC" id="2.1.1.72" evidence="2"/>
<name>A0A4R6N1L1_9BURK</name>
<reference evidence="8 9" key="1">
    <citation type="submission" date="2019-03" db="EMBL/GenBank/DDBJ databases">
        <title>Genomic Encyclopedia of Type Strains, Phase IV (KMG-IV): sequencing the most valuable type-strain genomes for metagenomic binning, comparative biology and taxonomic classification.</title>
        <authorList>
            <person name="Goeker M."/>
        </authorList>
    </citation>
    <scope>NUCLEOTIDE SEQUENCE [LARGE SCALE GENOMIC DNA]</scope>
    <source>
        <strain evidence="8 9">DSM 25082</strain>
    </source>
</reference>
<evidence type="ECO:0000256" key="6">
    <source>
        <dbReference type="ARBA" id="ARBA00047942"/>
    </source>
</evidence>
<dbReference type="PIRSF" id="PIRSF015855">
    <property type="entry name" value="TypeIII_Mtase_mKpnI"/>
    <property type="match status" value="1"/>
</dbReference>
<dbReference type="Gene3D" id="3.40.50.150">
    <property type="entry name" value="Vaccinia Virus protein VP39"/>
    <property type="match status" value="1"/>
</dbReference>
<comment type="catalytic activity">
    <reaction evidence="6">
        <text>a 2'-deoxyadenosine in DNA + S-adenosyl-L-methionine = an N(6)-methyl-2'-deoxyadenosine in DNA + S-adenosyl-L-homocysteine + H(+)</text>
        <dbReference type="Rhea" id="RHEA:15197"/>
        <dbReference type="Rhea" id="RHEA-COMP:12418"/>
        <dbReference type="Rhea" id="RHEA-COMP:12419"/>
        <dbReference type="ChEBI" id="CHEBI:15378"/>
        <dbReference type="ChEBI" id="CHEBI:57856"/>
        <dbReference type="ChEBI" id="CHEBI:59789"/>
        <dbReference type="ChEBI" id="CHEBI:90615"/>
        <dbReference type="ChEBI" id="CHEBI:90616"/>
        <dbReference type="EC" id="2.1.1.72"/>
    </reaction>
</comment>
<keyword evidence="5" id="KW-0949">S-adenosyl-L-methionine</keyword>
<keyword evidence="4 8" id="KW-0808">Transferase</keyword>
<dbReference type="GO" id="GO:0032259">
    <property type="term" value="P:methylation"/>
    <property type="evidence" value="ECO:0007669"/>
    <property type="project" value="UniProtKB-KW"/>
</dbReference>
<evidence type="ECO:0000256" key="4">
    <source>
        <dbReference type="ARBA" id="ARBA00022679"/>
    </source>
</evidence>
<evidence type="ECO:0000256" key="3">
    <source>
        <dbReference type="ARBA" id="ARBA00022603"/>
    </source>
</evidence>
<dbReference type="Pfam" id="PF01555">
    <property type="entry name" value="N6_N4_Mtase"/>
    <property type="match status" value="1"/>
</dbReference>
<sequence>MPTHRHPVLKAPSPAAIKLELLRELFPQALETAPDGSVRVNAAAIQQALDPANPGGIRVEEDGYELRWVGKREAYHSAFVPPQKILQPLPDDSQDWDNTGNLLIKGDNLDALRLLRHSYFGKVKLIYIDPPYNTQSDAFIYRDDFSARQSEVLSALGYSADNIDYIKNIYGARTHSGWLSFMYPRLLLAKDLLRDDGVIFISIDDNEQAQLKLLCDEVFGQENFVAQLVWEGANKNDARQVGTVHEYVLIYASNRDALPRDWGIKKEGADPVFAEVARLKAVHGEDHNAASEGLGNWFRAMKSTPSYMLRRFRYIDSHGAYKEDDPTAPGGRKFSLINPKTGKVIPLRRNRGWAFDQAEFDRLVADDRISFITDTSVMVRRYLHETDSLTPPSVYYQAARSASERLGKLLAENVFDFPKDETVLCKFIEMATDSADDNCIVVDFFAGSGTTAHAVWKQNISDGGKRKFVLVQIPEPIEPKKQKEAYAFVTETLAKPEATIFEITAERLRRAGAKLKADKPDLDTGFRVFELADDPDALILQKPLSEATQDDLATLQASIATPQPAQLPRILYNLLLAEGLALSTRIVPLREQALYRAADVLLILHEVDTEALGQALAQMKAEGTPIQHLCVYAPWVQDNNFLLGAKTLLETLGLSEDKLRLRG</sequence>
<comment type="similarity">
    <text evidence="1">Belongs to the N(4)/N(6)-methyltransferase family.</text>
</comment>
<dbReference type="PROSITE" id="PS00092">
    <property type="entry name" value="N6_MTASE"/>
    <property type="match status" value="1"/>
</dbReference>
<protein>
    <recommendedName>
        <fullName evidence="2">site-specific DNA-methyltransferase (adenine-specific)</fullName>
        <ecNumber evidence="2">2.1.1.72</ecNumber>
    </recommendedName>
</protein>
<dbReference type="EMBL" id="SNXE01000006">
    <property type="protein sequence ID" value="TDP07896.1"/>
    <property type="molecule type" value="Genomic_DNA"/>
</dbReference>
<dbReference type="GO" id="GO:0008170">
    <property type="term" value="F:N-methyltransferase activity"/>
    <property type="evidence" value="ECO:0007669"/>
    <property type="project" value="InterPro"/>
</dbReference>
<accession>A0A4R6N1L1</accession>
<evidence type="ECO:0000256" key="2">
    <source>
        <dbReference type="ARBA" id="ARBA00011900"/>
    </source>
</evidence>
<keyword evidence="9" id="KW-1185">Reference proteome</keyword>
<comment type="caution">
    <text evidence="8">The sequence shown here is derived from an EMBL/GenBank/DDBJ whole genome shotgun (WGS) entry which is preliminary data.</text>
</comment>
<dbReference type="GO" id="GO:0009007">
    <property type="term" value="F:site-specific DNA-methyltransferase (adenine-specific) activity"/>
    <property type="evidence" value="ECO:0007669"/>
    <property type="project" value="UniProtKB-EC"/>
</dbReference>
<evidence type="ECO:0000256" key="1">
    <source>
        <dbReference type="ARBA" id="ARBA00006594"/>
    </source>
</evidence>
<keyword evidence="3 8" id="KW-0489">Methyltransferase</keyword>
<dbReference type="InterPro" id="IPR002941">
    <property type="entry name" value="DNA_methylase_N4/N6"/>
</dbReference>
<dbReference type="AlphaFoldDB" id="A0A4R6N1L1"/>
<evidence type="ECO:0000313" key="8">
    <source>
        <dbReference type="EMBL" id="TDP07896.1"/>
    </source>
</evidence>
<evidence type="ECO:0000256" key="5">
    <source>
        <dbReference type="ARBA" id="ARBA00022691"/>
    </source>
</evidence>
<dbReference type="InterPro" id="IPR029063">
    <property type="entry name" value="SAM-dependent_MTases_sf"/>
</dbReference>
<dbReference type="PRINTS" id="PR00506">
    <property type="entry name" value="D21N6MTFRASE"/>
</dbReference>
<dbReference type="InterPro" id="IPR002052">
    <property type="entry name" value="DNA_methylase_N6_adenine_CS"/>
</dbReference>
<evidence type="ECO:0000313" key="9">
    <source>
        <dbReference type="Proteomes" id="UP000295357"/>
    </source>
</evidence>
<gene>
    <name evidence="8" type="ORF">DFR39_106160</name>
</gene>